<feature type="non-terminal residue" evidence="1">
    <location>
        <position position="117"/>
    </location>
</feature>
<dbReference type="AlphaFoldDB" id="A0A8S3ZCP2"/>
<evidence type="ECO:0000313" key="2">
    <source>
        <dbReference type="Proteomes" id="UP000678393"/>
    </source>
</evidence>
<evidence type="ECO:0000313" key="1">
    <source>
        <dbReference type="EMBL" id="CAG5125968.1"/>
    </source>
</evidence>
<dbReference type="OrthoDB" id="5982442at2759"/>
<keyword evidence="2" id="KW-1185">Reference proteome</keyword>
<protein>
    <submittedName>
        <fullName evidence="1">Uncharacterized protein</fullName>
    </submittedName>
</protein>
<dbReference type="Proteomes" id="UP000678393">
    <property type="component" value="Unassembled WGS sequence"/>
</dbReference>
<gene>
    <name evidence="1" type="ORF">CUNI_LOCUS11526</name>
</gene>
<dbReference type="Gene3D" id="6.10.250.3110">
    <property type="match status" value="1"/>
</dbReference>
<proteinExistence type="predicted"/>
<comment type="caution">
    <text evidence="1">The sequence shown here is derived from an EMBL/GenBank/DDBJ whole genome shotgun (WGS) entry which is preliminary data.</text>
</comment>
<organism evidence="1 2">
    <name type="scientific">Candidula unifasciata</name>
    <dbReference type="NCBI Taxonomy" id="100452"/>
    <lineage>
        <taxon>Eukaryota</taxon>
        <taxon>Metazoa</taxon>
        <taxon>Spiralia</taxon>
        <taxon>Lophotrochozoa</taxon>
        <taxon>Mollusca</taxon>
        <taxon>Gastropoda</taxon>
        <taxon>Heterobranchia</taxon>
        <taxon>Euthyneura</taxon>
        <taxon>Panpulmonata</taxon>
        <taxon>Eupulmonata</taxon>
        <taxon>Stylommatophora</taxon>
        <taxon>Helicina</taxon>
        <taxon>Helicoidea</taxon>
        <taxon>Geomitridae</taxon>
        <taxon>Candidula</taxon>
    </lineage>
</organism>
<name>A0A8S3ZCP2_9EUPU</name>
<sequence length="117" mass="13405">DKVALLKKVQDMADELKHLRSLLQIVTDENANLFAKLTASSEDKVQVDKLAEEYHNTVSDLKSRLTSVTVAHDRLLQEKIQTSQKLQQMALDKEEIIKEKTKMIQAMEKMHSQAETE</sequence>
<feature type="non-terminal residue" evidence="1">
    <location>
        <position position="1"/>
    </location>
</feature>
<dbReference type="EMBL" id="CAJHNH020002223">
    <property type="protein sequence ID" value="CAG5125968.1"/>
    <property type="molecule type" value="Genomic_DNA"/>
</dbReference>
<reference evidence="1" key="1">
    <citation type="submission" date="2021-04" db="EMBL/GenBank/DDBJ databases">
        <authorList>
            <consortium name="Molecular Ecology Group"/>
        </authorList>
    </citation>
    <scope>NUCLEOTIDE SEQUENCE</scope>
</reference>
<accession>A0A8S3ZCP2</accession>